<feature type="transmembrane region" description="Helical" evidence="7">
    <location>
        <begin position="94"/>
        <end position="113"/>
    </location>
</feature>
<feature type="transmembrane region" description="Helical" evidence="7">
    <location>
        <begin position="183"/>
        <end position="204"/>
    </location>
</feature>
<feature type="transmembrane region" description="Helical" evidence="7">
    <location>
        <begin position="371"/>
        <end position="390"/>
    </location>
</feature>
<dbReference type="PROSITE" id="PS50850">
    <property type="entry name" value="MFS"/>
    <property type="match status" value="1"/>
</dbReference>
<dbReference type="PROSITE" id="PS00216">
    <property type="entry name" value="SUGAR_TRANSPORT_1"/>
    <property type="match status" value="1"/>
</dbReference>
<feature type="transmembrane region" description="Helical" evidence="7">
    <location>
        <begin position="153"/>
        <end position="171"/>
    </location>
</feature>
<feature type="transmembrane region" description="Helical" evidence="7">
    <location>
        <begin position="316"/>
        <end position="333"/>
    </location>
</feature>
<evidence type="ECO:0000256" key="2">
    <source>
        <dbReference type="ARBA" id="ARBA00010992"/>
    </source>
</evidence>
<dbReference type="InterPro" id="IPR020846">
    <property type="entry name" value="MFS_dom"/>
</dbReference>
<dbReference type="AlphaFoldDB" id="A0A0N1HJ00"/>
<evidence type="ECO:0000259" key="8">
    <source>
        <dbReference type="PROSITE" id="PS50850"/>
    </source>
</evidence>
<dbReference type="GO" id="GO:0005351">
    <property type="term" value="F:carbohydrate:proton symporter activity"/>
    <property type="evidence" value="ECO:0007669"/>
    <property type="project" value="TreeGrafter"/>
</dbReference>
<reference evidence="9 10" key="1">
    <citation type="submission" date="2015-06" db="EMBL/GenBank/DDBJ databases">
        <title>Draft genome of the ant-associated black yeast Phialophora attae CBS 131958.</title>
        <authorList>
            <person name="Moreno L.F."/>
            <person name="Stielow B.J."/>
            <person name="de Hoog S."/>
            <person name="Vicente V.A."/>
            <person name="Weiss V.A."/>
            <person name="de Vries M."/>
            <person name="Cruz L.M."/>
            <person name="Souza E.M."/>
        </authorList>
    </citation>
    <scope>NUCLEOTIDE SEQUENCE [LARGE SCALE GENOMIC DNA]</scope>
    <source>
        <strain evidence="9 10">CBS 131958</strain>
    </source>
</reference>
<dbReference type="SUPFAM" id="SSF103473">
    <property type="entry name" value="MFS general substrate transporter"/>
    <property type="match status" value="1"/>
</dbReference>
<dbReference type="EMBL" id="LFJN01000032">
    <property type="protein sequence ID" value="KPI36256.1"/>
    <property type="molecule type" value="Genomic_DNA"/>
</dbReference>
<evidence type="ECO:0000256" key="7">
    <source>
        <dbReference type="SAM" id="Phobius"/>
    </source>
</evidence>
<evidence type="ECO:0000256" key="1">
    <source>
        <dbReference type="ARBA" id="ARBA00004141"/>
    </source>
</evidence>
<dbReference type="Proteomes" id="UP000038010">
    <property type="component" value="Unassembled WGS sequence"/>
</dbReference>
<accession>A0A0N1HJ00</accession>
<feature type="transmembrane region" description="Helical" evidence="7">
    <location>
        <begin position="274"/>
        <end position="296"/>
    </location>
</feature>
<evidence type="ECO:0000256" key="5">
    <source>
        <dbReference type="ARBA" id="ARBA00022989"/>
    </source>
</evidence>
<evidence type="ECO:0000256" key="4">
    <source>
        <dbReference type="ARBA" id="ARBA00022692"/>
    </source>
</evidence>
<evidence type="ECO:0000313" key="10">
    <source>
        <dbReference type="Proteomes" id="UP000038010"/>
    </source>
</evidence>
<keyword evidence="3" id="KW-0813">Transport</keyword>
<dbReference type="GO" id="GO:0016020">
    <property type="term" value="C:membrane"/>
    <property type="evidence" value="ECO:0007669"/>
    <property type="project" value="UniProtKB-SubCell"/>
</dbReference>
<dbReference type="Gene3D" id="1.20.1250.20">
    <property type="entry name" value="MFS general substrate transporter like domains"/>
    <property type="match status" value="1"/>
</dbReference>
<feature type="transmembrane region" description="Helical" evidence="7">
    <location>
        <begin position="59"/>
        <end position="82"/>
    </location>
</feature>
<sequence>MKGLSFRTGAIGVWQPKSSNVTNLLLIISACVFATTQGYDSALMTGLNIMPRYTQDLELVTATISLNSGGTLVGWGIASFCMGPVVDKVGRKSGIVVSIVIKTIGIILMTAAIHEAMFILGRIILGFGSATAAIASSAWLAETLPISIRGRGLSIIYCVYYVGALTAAGVTYGTANYDSSWCWRLPCALQAIFALLCWCVLWCTPESPRWLAHKDRTEEALLALASTHSNGDRNDPVVLAQHREILDTLQFERDSGQKTTYKQLFKTRNSRKRVMLVMSVAIIAMMSGNNIIAYYLGSMLNAAGITNTTTQLQINIILNAWSFLCSIVGTYYMDKLGRKTLCLFACSSMTVLLFVVGALTKVYGESINTSGIYGTVAAIFLFQGAYSVGITPLTQLYPPEVLNYAIRSNGMAVWTLSAACFGLFSAYIPPFALAAIGWKFYMINGAYDVLQVIYVAIYWVETKGLSLEQIDRLIDGEKHSDVPDAIVHGVAIDSQRRSEELGQEKKSEIIKVTSASA</sequence>
<feature type="domain" description="Major facilitator superfamily (MFS) profile" evidence="8">
    <location>
        <begin position="26"/>
        <end position="463"/>
    </location>
</feature>
<evidence type="ECO:0000313" key="9">
    <source>
        <dbReference type="EMBL" id="KPI36256.1"/>
    </source>
</evidence>
<dbReference type="InterPro" id="IPR050360">
    <property type="entry name" value="MFS_Sugar_Transporters"/>
</dbReference>
<dbReference type="VEuPathDB" id="FungiDB:AB675_7371"/>
<dbReference type="PANTHER" id="PTHR48022:SF31">
    <property type="entry name" value="HEXOSE TRANSPORTER"/>
    <property type="match status" value="1"/>
</dbReference>
<gene>
    <name evidence="9" type="ORF">AB675_7371</name>
</gene>
<protein>
    <submittedName>
        <fullName evidence="9">Lactose permease</fullName>
    </submittedName>
</protein>
<evidence type="ECO:0000256" key="6">
    <source>
        <dbReference type="ARBA" id="ARBA00023136"/>
    </source>
</evidence>
<keyword evidence="4 7" id="KW-0812">Transmembrane</keyword>
<feature type="transmembrane region" description="Helical" evidence="7">
    <location>
        <begin position="340"/>
        <end position="359"/>
    </location>
</feature>
<name>A0A0N1HJ00_9EURO</name>
<feature type="transmembrane region" description="Helical" evidence="7">
    <location>
        <begin position="119"/>
        <end position="141"/>
    </location>
</feature>
<evidence type="ECO:0000256" key="3">
    <source>
        <dbReference type="ARBA" id="ARBA00022448"/>
    </source>
</evidence>
<keyword evidence="6 7" id="KW-0472">Membrane</keyword>
<dbReference type="InterPro" id="IPR036259">
    <property type="entry name" value="MFS_trans_sf"/>
</dbReference>
<feature type="transmembrane region" description="Helical" evidence="7">
    <location>
        <begin position="411"/>
        <end position="428"/>
    </location>
</feature>
<keyword evidence="5 7" id="KW-1133">Transmembrane helix</keyword>
<dbReference type="OrthoDB" id="4540492at2759"/>
<keyword evidence="10" id="KW-1185">Reference proteome</keyword>
<dbReference type="InterPro" id="IPR005828">
    <property type="entry name" value="MFS_sugar_transport-like"/>
</dbReference>
<feature type="transmembrane region" description="Helical" evidence="7">
    <location>
        <begin position="21"/>
        <end position="39"/>
    </location>
</feature>
<comment type="similarity">
    <text evidence="2">Belongs to the major facilitator superfamily. Sugar transporter (TC 2.A.1.1) family.</text>
</comment>
<organism evidence="9 10">
    <name type="scientific">Cyphellophora attinorum</name>
    <dbReference type="NCBI Taxonomy" id="1664694"/>
    <lineage>
        <taxon>Eukaryota</taxon>
        <taxon>Fungi</taxon>
        <taxon>Dikarya</taxon>
        <taxon>Ascomycota</taxon>
        <taxon>Pezizomycotina</taxon>
        <taxon>Eurotiomycetes</taxon>
        <taxon>Chaetothyriomycetidae</taxon>
        <taxon>Chaetothyriales</taxon>
        <taxon>Cyphellophoraceae</taxon>
        <taxon>Cyphellophora</taxon>
    </lineage>
</organism>
<proteinExistence type="inferred from homology"/>
<dbReference type="GeneID" id="28739614"/>
<comment type="subcellular location">
    <subcellularLocation>
        <location evidence="1">Membrane</location>
        <topology evidence="1">Multi-pass membrane protein</topology>
    </subcellularLocation>
</comment>
<dbReference type="FunFam" id="1.20.1250.20:FF:000134">
    <property type="entry name" value="MFS sugar transporter protein"/>
    <property type="match status" value="1"/>
</dbReference>
<comment type="caution">
    <text evidence="9">The sequence shown here is derived from an EMBL/GenBank/DDBJ whole genome shotgun (WGS) entry which is preliminary data.</text>
</comment>
<dbReference type="RefSeq" id="XP_017996219.1">
    <property type="nucleotide sequence ID" value="XM_018147734.1"/>
</dbReference>
<dbReference type="PANTHER" id="PTHR48022">
    <property type="entry name" value="PLASTIDIC GLUCOSE TRANSPORTER 4"/>
    <property type="match status" value="1"/>
</dbReference>
<dbReference type="PROSITE" id="PS51257">
    <property type="entry name" value="PROKAR_LIPOPROTEIN"/>
    <property type="match status" value="1"/>
</dbReference>
<dbReference type="InterPro" id="IPR005829">
    <property type="entry name" value="Sugar_transporter_CS"/>
</dbReference>
<dbReference type="Pfam" id="PF00083">
    <property type="entry name" value="Sugar_tr"/>
    <property type="match status" value="1"/>
</dbReference>